<dbReference type="KEGG" id="ade:Adeh_0052"/>
<feature type="transmembrane region" description="Helical" evidence="6">
    <location>
        <begin position="116"/>
        <end position="132"/>
    </location>
</feature>
<gene>
    <name evidence="8" type="ordered locus">Adeh_0052</name>
</gene>
<dbReference type="GO" id="GO:0005886">
    <property type="term" value="C:plasma membrane"/>
    <property type="evidence" value="ECO:0007669"/>
    <property type="project" value="UniProtKB-SubCell"/>
</dbReference>
<evidence type="ECO:0000256" key="4">
    <source>
        <dbReference type="ARBA" id="ARBA00022989"/>
    </source>
</evidence>
<dbReference type="eggNOG" id="COG0697">
    <property type="taxonomic scope" value="Bacteria"/>
</dbReference>
<keyword evidence="2" id="KW-1003">Cell membrane</keyword>
<accession>Q2IM00</accession>
<evidence type="ECO:0000313" key="9">
    <source>
        <dbReference type="Proteomes" id="UP000001935"/>
    </source>
</evidence>
<feature type="transmembrane region" description="Helical" evidence="6">
    <location>
        <begin position="88"/>
        <end position="109"/>
    </location>
</feature>
<dbReference type="PANTHER" id="PTHR42920">
    <property type="entry name" value="OS03G0707200 PROTEIN-RELATED"/>
    <property type="match status" value="1"/>
</dbReference>
<dbReference type="SUPFAM" id="SSF103481">
    <property type="entry name" value="Multidrug resistance efflux transporter EmrE"/>
    <property type="match status" value="2"/>
</dbReference>
<dbReference type="Pfam" id="PF00892">
    <property type="entry name" value="EamA"/>
    <property type="match status" value="2"/>
</dbReference>
<evidence type="ECO:0000259" key="7">
    <source>
        <dbReference type="Pfam" id="PF00892"/>
    </source>
</evidence>
<name>Q2IM00_ANADE</name>
<dbReference type="InterPro" id="IPR000620">
    <property type="entry name" value="EamA_dom"/>
</dbReference>
<evidence type="ECO:0000256" key="2">
    <source>
        <dbReference type="ARBA" id="ARBA00022475"/>
    </source>
</evidence>
<dbReference type="AlphaFoldDB" id="Q2IM00"/>
<dbReference type="STRING" id="290397.Adeh_0052"/>
<protein>
    <recommendedName>
        <fullName evidence="7">EamA domain-containing protein</fullName>
    </recommendedName>
</protein>
<feature type="transmembrane region" description="Helical" evidence="6">
    <location>
        <begin position="239"/>
        <end position="258"/>
    </location>
</feature>
<dbReference type="PANTHER" id="PTHR42920:SF5">
    <property type="entry name" value="EAMA DOMAIN-CONTAINING PROTEIN"/>
    <property type="match status" value="1"/>
</dbReference>
<feature type="transmembrane region" description="Helical" evidence="6">
    <location>
        <begin position="28"/>
        <end position="48"/>
    </location>
</feature>
<feature type="transmembrane region" description="Helical" evidence="6">
    <location>
        <begin position="207"/>
        <end position="227"/>
    </location>
</feature>
<keyword evidence="5 6" id="KW-0472">Membrane</keyword>
<dbReference type="Proteomes" id="UP000001935">
    <property type="component" value="Chromosome"/>
</dbReference>
<dbReference type="InterPro" id="IPR051258">
    <property type="entry name" value="Diverse_Substrate_Transporter"/>
</dbReference>
<evidence type="ECO:0000256" key="1">
    <source>
        <dbReference type="ARBA" id="ARBA00004651"/>
    </source>
</evidence>
<evidence type="ECO:0000256" key="3">
    <source>
        <dbReference type="ARBA" id="ARBA00022692"/>
    </source>
</evidence>
<feature type="transmembrane region" description="Helical" evidence="6">
    <location>
        <begin position="270"/>
        <end position="288"/>
    </location>
</feature>
<evidence type="ECO:0000313" key="8">
    <source>
        <dbReference type="EMBL" id="ABC79830.1"/>
    </source>
</evidence>
<feature type="domain" description="EamA" evidence="7">
    <location>
        <begin position="2"/>
        <end position="132"/>
    </location>
</feature>
<feature type="transmembrane region" description="Helical" evidence="6">
    <location>
        <begin position="60"/>
        <end position="82"/>
    </location>
</feature>
<evidence type="ECO:0000256" key="5">
    <source>
        <dbReference type="ARBA" id="ARBA00023136"/>
    </source>
</evidence>
<dbReference type="HOGENOM" id="CLU_033863_21_3_7"/>
<keyword evidence="3 6" id="KW-0812">Transmembrane</keyword>
<proteinExistence type="predicted"/>
<dbReference type="EMBL" id="CP000251">
    <property type="protein sequence ID" value="ABC79830.1"/>
    <property type="molecule type" value="Genomic_DNA"/>
</dbReference>
<organism evidence="8 9">
    <name type="scientific">Anaeromyxobacter dehalogenans (strain 2CP-C)</name>
    <dbReference type="NCBI Taxonomy" id="290397"/>
    <lineage>
        <taxon>Bacteria</taxon>
        <taxon>Pseudomonadati</taxon>
        <taxon>Myxococcota</taxon>
        <taxon>Myxococcia</taxon>
        <taxon>Myxococcales</taxon>
        <taxon>Cystobacterineae</taxon>
        <taxon>Anaeromyxobacteraceae</taxon>
        <taxon>Anaeromyxobacter</taxon>
    </lineage>
</organism>
<comment type="subcellular location">
    <subcellularLocation>
        <location evidence="1">Cell membrane</location>
        <topology evidence="1">Multi-pass membrane protein</topology>
    </subcellularLocation>
</comment>
<feature type="domain" description="EamA" evidence="7">
    <location>
        <begin position="146"/>
        <end position="278"/>
    </location>
</feature>
<dbReference type="Gene3D" id="1.10.3730.20">
    <property type="match status" value="1"/>
</dbReference>
<dbReference type="OrthoDB" id="9804865at2"/>
<sequence>MADLALLVLTLLWGTTFALVKEALEIASPGVFLTARFGLAAVALLAAWALRPRAPLGDGFWRHGILLGLTMLVGFVLQTVALRHTTPARSGFITGLNVLVVPVVARWFLGRRVRPAFWVGVAFALAGLVMLTRPFTPGAVTEEVRFGDLLTLFCAVAYGLQVTFTSEWAPRHPLAPFVAVQVLVTLAGALVLAPLEGPRFDPAGAGHFALVVAFTGLVMTALAFFVMNWGQRHTTAVRAALIFSLEPAAAAVFSWLYYGEPLGPLDWAGGALMVLGVVAGEVGGVLEARAPRRARGERASTGPG</sequence>
<reference evidence="8 9" key="1">
    <citation type="submission" date="2006-01" db="EMBL/GenBank/DDBJ databases">
        <title>Complete sequence of Anaeromyxobacter dehalogenans 2CP-C.</title>
        <authorList>
            <consortium name="US DOE Joint Genome Institute"/>
            <person name="Copeland A."/>
            <person name="Lucas S."/>
            <person name="Lapidus A."/>
            <person name="Barry K."/>
            <person name="Detter J.C."/>
            <person name="Glavina T."/>
            <person name="Hammon N."/>
            <person name="Israni S."/>
            <person name="Pitluck S."/>
            <person name="Brettin T."/>
            <person name="Bruce D."/>
            <person name="Han C."/>
            <person name="Tapia R."/>
            <person name="Gilna P."/>
            <person name="Kiss H."/>
            <person name="Schmutz J."/>
            <person name="Larimer F."/>
            <person name="Land M."/>
            <person name="Kyrpides N."/>
            <person name="Anderson I."/>
            <person name="Sanford R.A."/>
            <person name="Ritalahti K.M."/>
            <person name="Thomas H.S."/>
            <person name="Kirby J.R."/>
            <person name="Zhulin I.B."/>
            <person name="Loeffler F.E."/>
            <person name="Richardson P."/>
        </authorList>
    </citation>
    <scope>NUCLEOTIDE SEQUENCE [LARGE SCALE GENOMIC DNA]</scope>
    <source>
        <strain evidence="8 9">2CP-C</strain>
    </source>
</reference>
<keyword evidence="4 6" id="KW-1133">Transmembrane helix</keyword>
<evidence type="ECO:0000256" key="6">
    <source>
        <dbReference type="SAM" id="Phobius"/>
    </source>
</evidence>
<dbReference type="InterPro" id="IPR037185">
    <property type="entry name" value="EmrE-like"/>
</dbReference>
<feature type="transmembrane region" description="Helical" evidence="6">
    <location>
        <begin position="144"/>
        <end position="162"/>
    </location>
</feature>
<feature type="transmembrane region" description="Helical" evidence="6">
    <location>
        <begin position="174"/>
        <end position="195"/>
    </location>
</feature>
<dbReference type="RefSeq" id="WP_011419113.1">
    <property type="nucleotide sequence ID" value="NC_007760.1"/>
</dbReference>